<organism evidence="2 3">
    <name type="scientific">Choiromyces venosus 120613-1</name>
    <dbReference type="NCBI Taxonomy" id="1336337"/>
    <lineage>
        <taxon>Eukaryota</taxon>
        <taxon>Fungi</taxon>
        <taxon>Dikarya</taxon>
        <taxon>Ascomycota</taxon>
        <taxon>Pezizomycotina</taxon>
        <taxon>Pezizomycetes</taxon>
        <taxon>Pezizales</taxon>
        <taxon>Tuberaceae</taxon>
        <taxon>Choiromyces</taxon>
    </lineage>
</organism>
<accession>A0A3N4J797</accession>
<name>A0A3N4J797_9PEZI</name>
<proteinExistence type="predicted"/>
<feature type="compositionally biased region" description="Pro residues" evidence="1">
    <location>
        <begin position="209"/>
        <end position="222"/>
    </location>
</feature>
<reference evidence="2 3" key="1">
    <citation type="journal article" date="2018" name="Nat. Ecol. Evol.">
        <title>Pezizomycetes genomes reveal the molecular basis of ectomycorrhizal truffle lifestyle.</title>
        <authorList>
            <person name="Murat C."/>
            <person name="Payen T."/>
            <person name="Noel B."/>
            <person name="Kuo A."/>
            <person name="Morin E."/>
            <person name="Chen J."/>
            <person name="Kohler A."/>
            <person name="Krizsan K."/>
            <person name="Balestrini R."/>
            <person name="Da Silva C."/>
            <person name="Montanini B."/>
            <person name="Hainaut M."/>
            <person name="Levati E."/>
            <person name="Barry K.W."/>
            <person name="Belfiori B."/>
            <person name="Cichocki N."/>
            <person name="Clum A."/>
            <person name="Dockter R.B."/>
            <person name="Fauchery L."/>
            <person name="Guy J."/>
            <person name="Iotti M."/>
            <person name="Le Tacon F."/>
            <person name="Lindquist E.A."/>
            <person name="Lipzen A."/>
            <person name="Malagnac F."/>
            <person name="Mello A."/>
            <person name="Molinier V."/>
            <person name="Miyauchi S."/>
            <person name="Poulain J."/>
            <person name="Riccioni C."/>
            <person name="Rubini A."/>
            <person name="Sitrit Y."/>
            <person name="Splivallo R."/>
            <person name="Traeger S."/>
            <person name="Wang M."/>
            <person name="Zifcakova L."/>
            <person name="Wipf D."/>
            <person name="Zambonelli A."/>
            <person name="Paolocci F."/>
            <person name="Nowrousian M."/>
            <person name="Ottonello S."/>
            <person name="Baldrian P."/>
            <person name="Spatafora J.W."/>
            <person name="Henrissat B."/>
            <person name="Nagy L.G."/>
            <person name="Aury J.M."/>
            <person name="Wincker P."/>
            <person name="Grigoriev I.V."/>
            <person name="Bonfante P."/>
            <person name="Martin F.M."/>
        </authorList>
    </citation>
    <scope>NUCLEOTIDE SEQUENCE [LARGE SCALE GENOMIC DNA]</scope>
    <source>
        <strain evidence="2 3">120613-1</strain>
    </source>
</reference>
<dbReference type="STRING" id="1336337.A0A3N4J797"/>
<sequence>MATTVASTSIPDDCHGTPKIAGLIEAIQKYRPVQTMQAHLQGLVPHEKVLCVVDILNVGQQQVPILESVKVSTIQLLAFLDPSTGAGQHVTENGTPQVPCDPALLAILPLILPATPSLSVHQLERSIAEASPVPCSSSSLTPLPRQREILVAGQQVAMPILIPDDDVLTAHEPMVPAMVELPRQSPFLEDICRSETSSASRLVTSRLPSPSPCPVGSPPCGPLLPEQTVNSPAIAASQPCSADPAVDQFPSPADSRAQAPPQSQSFPGLDHTLPPITHSMPGVVGSAPTVQSSLVSRDEAVTSSFHSDYPGRHLLSSPLHSAAPTAIARLAAIPTSHNPLSLDTAGLSYLSTGLLLHPSGPTLMQPVAGSAGPPLNMLSSTAQPPASKRRRITSLSSHIRSAERYFFKLQDDWVDNSRVSTALSEQGFYKTSDVPMFANGGCPAAIINELTIYCHTIDGPPDGRRLHNCLHSLVQQALVQNPHVYLMALAAMRTTNHLLISLPVPLIMFPGSGQCKFMDPTFPFVKFIEGKDEVPTTRILYSLGDARLRIGTSLPSKKEVKAWWDKYNGDLTGAGTLLPDEQFSTAQLFAGEFLAMRPQLIWYAEGNSSMPAHSTFAAQPIKFVKVRYVSVTQGKDLDFHYCLDRTYDEISQFLL</sequence>
<dbReference type="Proteomes" id="UP000276215">
    <property type="component" value="Unassembled WGS sequence"/>
</dbReference>
<protein>
    <submittedName>
        <fullName evidence="2">Uncharacterized protein</fullName>
    </submittedName>
</protein>
<evidence type="ECO:0000313" key="2">
    <source>
        <dbReference type="EMBL" id="RPA89734.1"/>
    </source>
</evidence>
<gene>
    <name evidence="2" type="ORF">L873DRAFT_1849181</name>
</gene>
<dbReference type="EMBL" id="ML120559">
    <property type="protein sequence ID" value="RPA89734.1"/>
    <property type="molecule type" value="Genomic_DNA"/>
</dbReference>
<evidence type="ECO:0000313" key="3">
    <source>
        <dbReference type="Proteomes" id="UP000276215"/>
    </source>
</evidence>
<dbReference type="AlphaFoldDB" id="A0A3N4J797"/>
<feature type="region of interest" description="Disordered" evidence="1">
    <location>
        <begin position="202"/>
        <end position="295"/>
    </location>
</feature>
<keyword evidence="3" id="KW-1185">Reference proteome</keyword>
<evidence type="ECO:0000256" key="1">
    <source>
        <dbReference type="SAM" id="MobiDB-lite"/>
    </source>
</evidence>